<feature type="compositionally biased region" description="Basic residues" evidence="1">
    <location>
        <begin position="395"/>
        <end position="405"/>
    </location>
</feature>
<feature type="compositionally biased region" description="Basic and acidic residues" evidence="1">
    <location>
        <begin position="410"/>
        <end position="422"/>
    </location>
</feature>
<feature type="compositionally biased region" description="Basic residues" evidence="1">
    <location>
        <begin position="319"/>
        <end position="330"/>
    </location>
</feature>
<evidence type="ECO:0000256" key="1">
    <source>
        <dbReference type="SAM" id="MobiDB-lite"/>
    </source>
</evidence>
<gene>
    <name evidence="2" type="ORF">OHK93_008735</name>
</gene>
<feature type="compositionally biased region" description="Polar residues" evidence="1">
    <location>
        <begin position="267"/>
        <end position="279"/>
    </location>
</feature>
<feature type="compositionally biased region" description="Basic residues" evidence="1">
    <location>
        <begin position="433"/>
        <end position="445"/>
    </location>
</feature>
<reference evidence="2" key="1">
    <citation type="journal article" date="2023" name="Genome Biol. Evol.">
        <title>First Whole Genome Sequence and Flow Cytometry Genome Size Data for the Lichen-Forming Fungus Ramalina farinacea (Ascomycota).</title>
        <authorList>
            <person name="Llewellyn T."/>
            <person name="Mian S."/>
            <person name="Hill R."/>
            <person name="Leitch I.J."/>
            <person name="Gaya E."/>
        </authorList>
    </citation>
    <scope>NUCLEOTIDE SEQUENCE</scope>
    <source>
        <strain evidence="2">LIQ254RAFAR</strain>
    </source>
</reference>
<feature type="compositionally biased region" description="Polar residues" evidence="1">
    <location>
        <begin position="235"/>
        <end position="246"/>
    </location>
</feature>
<proteinExistence type="predicted"/>
<feature type="region of interest" description="Disordered" evidence="1">
    <location>
        <begin position="1"/>
        <end position="51"/>
    </location>
</feature>
<protein>
    <submittedName>
        <fullName evidence="2">Uncharacterized protein</fullName>
    </submittedName>
</protein>
<sequence length="445" mass="48351">MSTGHASGLHKRVFPWQEPPERQTKYGAGPETKGGGYRSGPKRWTGSGPAPARHIPWPEIFRHHISLIEGHLKMIDMVRKHTVEGSGNWTMICGCIDRAKEMMSASKHVAKTFVPPPNQREKVPIGSSSASMYPGYSPADHEYGAAAEEYGTYASEAKKRGELIVPEGVEYQLGQSKGVKKNGTLEQIRAAKKLREGKDSGSGSGSGSGSDDASASKQAKGNTETDGNAMKKQKVSNGSENGSGNEQPVFVVDTQPMKVNMDGINASKRSATPPQSTGLKNHKKAKKSHDGALPAGHANEAFEDINAEVEEKLKEKREKKNKPKEAKKRKRESDAEDEMAEEPAMAVPQMDGATDEKPEKRKKKKSKHTTEDNEKDRSEKRAEVSAESAEDGEGKKKKKNKKKSKLGIENGEKEASKKRAGGDEEGAEAAEGKKKKRRKGTNGEA</sequence>
<organism evidence="2 3">
    <name type="scientific">Ramalina farinacea</name>
    <dbReference type="NCBI Taxonomy" id="258253"/>
    <lineage>
        <taxon>Eukaryota</taxon>
        <taxon>Fungi</taxon>
        <taxon>Dikarya</taxon>
        <taxon>Ascomycota</taxon>
        <taxon>Pezizomycotina</taxon>
        <taxon>Lecanoromycetes</taxon>
        <taxon>OSLEUM clade</taxon>
        <taxon>Lecanoromycetidae</taxon>
        <taxon>Lecanorales</taxon>
        <taxon>Lecanorineae</taxon>
        <taxon>Ramalinaceae</taxon>
        <taxon>Ramalina</taxon>
    </lineage>
</organism>
<evidence type="ECO:0000313" key="2">
    <source>
        <dbReference type="EMBL" id="MDI1489456.1"/>
    </source>
</evidence>
<evidence type="ECO:0000313" key="3">
    <source>
        <dbReference type="Proteomes" id="UP001161017"/>
    </source>
</evidence>
<feature type="compositionally biased region" description="Basic and acidic residues" evidence="1">
    <location>
        <begin position="309"/>
        <end position="318"/>
    </location>
</feature>
<dbReference type="Proteomes" id="UP001161017">
    <property type="component" value="Unassembled WGS sequence"/>
</dbReference>
<dbReference type="EMBL" id="JAPUFD010000009">
    <property type="protein sequence ID" value="MDI1489456.1"/>
    <property type="molecule type" value="Genomic_DNA"/>
</dbReference>
<name>A0AA43QN04_9LECA</name>
<keyword evidence="3" id="KW-1185">Reference proteome</keyword>
<feature type="region of interest" description="Disordered" evidence="1">
    <location>
        <begin position="193"/>
        <end position="445"/>
    </location>
</feature>
<dbReference type="AlphaFoldDB" id="A0AA43QN04"/>
<feature type="compositionally biased region" description="Low complexity" evidence="1">
    <location>
        <begin position="209"/>
        <end position="221"/>
    </location>
</feature>
<accession>A0AA43QN04</accession>
<feature type="compositionally biased region" description="Basic and acidic residues" evidence="1">
    <location>
        <begin position="368"/>
        <end position="384"/>
    </location>
</feature>
<comment type="caution">
    <text evidence="2">The sequence shown here is derived from an EMBL/GenBank/DDBJ whole genome shotgun (WGS) entry which is preliminary data.</text>
</comment>